<proteinExistence type="inferred from homology"/>
<reference evidence="4" key="1">
    <citation type="submission" date="2020-07" db="EMBL/GenBank/DDBJ databases">
        <title>Genome sequence and genetic diversity analysis of an under-domesticated orphan crop, white fonio (Digitaria exilis).</title>
        <authorList>
            <person name="Bennetzen J.L."/>
            <person name="Chen S."/>
            <person name="Ma X."/>
            <person name="Wang X."/>
            <person name="Yssel A.E.J."/>
            <person name="Chaluvadi S.R."/>
            <person name="Johnson M."/>
            <person name="Gangashetty P."/>
            <person name="Hamidou F."/>
            <person name="Sanogo M.D."/>
            <person name="Zwaenepoel A."/>
            <person name="Wallace J."/>
            <person name="Van De Peer Y."/>
            <person name="Van Deynze A."/>
        </authorList>
    </citation>
    <scope>NUCLEOTIDE SEQUENCE</scope>
    <source>
        <tissue evidence="4">Leaves</tissue>
    </source>
</reference>
<evidence type="ECO:0000256" key="1">
    <source>
        <dbReference type="ARBA" id="ARBA00007727"/>
    </source>
</evidence>
<sequence length="266" mass="28286">MAVLLWVGSPTQWVDPDHSHPYRGLHLRRRPTGSPVPPSSTTLLTAASLAATTASSPASYVDLTLRYSQRMAFRTALRALLTAGDGEFDGTTVVVRTVSPTSHFEGSEWDKGGDCRRTRPYAANETTMAGLDLGFHTHGAGGGVRRGEGGGRGGEGEADADGHDGGDAAPAGWAPEQCADPACHCRQADNYTHTSSAISPLPSAHLVLGMKRETYPDLVPNSSLVVGGWELKQVKEVNRPNKPGELSTWRGNMRIESKARSGTSKE</sequence>
<name>A0A835CDE3_9POAL</name>
<comment type="caution">
    <text evidence="4">The sequence shown here is derived from an EMBL/GenBank/DDBJ whole genome shotgun (WGS) entry which is preliminary data.</text>
</comment>
<feature type="region of interest" description="Disordered" evidence="2">
    <location>
        <begin position="134"/>
        <end position="173"/>
    </location>
</feature>
<dbReference type="EMBL" id="JACEFO010001669">
    <property type="protein sequence ID" value="KAF8722967.1"/>
    <property type="molecule type" value="Genomic_DNA"/>
</dbReference>
<evidence type="ECO:0000256" key="2">
    <source>
        <dbReference type="SAM" id="MobiDB-lite"/>
    </source>
</evidence>
<dbReference type="InterPro" id="IPR026057">
    <property type="entry name" value="TBL_C"/>
</dbReference>
<protein>
    <recommendedName>
        <fullName evidence="3">Trichome birefringence-like C-terminal domain-containing protein</fullName>
    </recommendedName>
</protein>
<dbReference type="AlphaFoldDB" id="A0A835CDE3"/>
<evidence type="ECO:0000313" key="4">
    <source>
        <dbReference type="EMBL" id="KAF8722967.1"/>
    </source>
</evidence>
<dbReference type="Pfam" id="PF13839">
    <property type="entry name" value="PC-Esterase"/>
    <property type="match status" value="1"/>
</dbReference>
<accession>A0A835CDE3</accession>
<evidence type="ECO:0000313" key="5">
    <source>
        <dbReference type="Proteomes" id="UP000636709"/>
    </source>
</evidence>
<comment type="similarity">
    <text evidence="1">Belongs to the PC-esterase family. TBL subfamily.</text>
</comment>
<gene>
    <name evidence="4" type="ORF">HU200_022110</name>
</gene>
<organism evidence="4 5">
    <name type="scientific">Digitaria exilis</name>
    <dbReference type="NCBI Taxonomy" id="1010633"/>
    <lineage>
        <taxon>Eukaryota</taxon>
        <taxon>Viridiplantae</taxon>
        <taxon>Streptophyta</taxon>
        <taxon>Embryophyta</taxon>
        <taxon>Tracheophyta</taxon>
        <taxon>Spermatophyta</taxon>
        <taxon>Magnoliopsida</taxon>
        <taxon>Liliopsida</taxon>
        <taxon>Poales</taxon>
        <taxon>Poaceae</taxon>
        <taxon>PACMAD clade</taxon>
        <taxon>Panicoideae</taxon>
        <taxon>Panicodae</taxon>
        <taxon>Paniceae</taxon>
        <taxon>Anthephorinae</taxon>
        <taxon>Digitaria</taxon>
    </lineage>
</organism>
<dbReference type="OrthoDB" id="630188at2759"/>
<dbReference type="GO" id="GO:0016740">
    <property type="term" value="F:transferase activity"/>
    <property type="evidence" value="ECO:0007669"/>
    <property type="project" value="InterPro"/>
</dbReference>
<evidence type="ECO:0000259" key="3">
    <source>
        <dbReference type="Pfam" id="PF13839"/>
    </source>
</evidence>
<dbReference type="Proteomes" id="UP000636709">
    <property type="component" value="Unassembled WGS sequence"/>
</dbReference>
<feature type="domain" description="Trichome birefringence-like C-terminal" evidence="3">
    <location>
        <begin position="59"/>
        <end position="133"/>
    </location>
</feature>
<keyword evidence="5" id="KW-1185">Reference proteome</keyword>